<keyword evidence="3" id="KW-0804">Transcription</keyword>
<feature type="domain" description="HTH gntR-type" evidence="4">
    <location>
        <begin position="13"/>
        <end position="80"/>
    </location>
</feature>
<dbReference type="InterPro" id="IPR000524">
    <property type="entry name" value="Tscrpt_reg_HTH_GntR"/>
</dbReference>
<dbReference type="Pfam" id="PF07729">
    <property type="entry name" value="FCD"/>
    <property type="match status" value="1"/>
</dbReference>
<dbReference type="InterPro" id="IPR036388">
    <property type="entry name" value="WH-like_DNA-bd_sf"/>
</dbReference>
<gene>
    <name evidence="5" type="ORF">K8U61_15125</name>
</gene>
<evidence type="ECO:0000313" key="6">
    <source>
        <dbReference type="Proteomes" id="UP000780875"/>
    </source>
</evidence>
<protein>
    <submittedName>
        <fullName evidence="5">GntR family transcriptional regulator</fullName>
    </submittedName>
</protein>
<evidence type="ECO:0000256" key="1">
    <source>
        <dbReference type="ARBA" id="ARBA00023015"/>
    </source>
</evidence>
<accession>A0ABS7UES8</accession>
<dbReference type="SMART" id="SM00895">
    <property type="entry name" value="FCD"/>
    <property type="match status" value="1"/>
</dbReference>
<organism evidence="5 6">
    <name type="scientific">Nocardioides mangrovi</name>
    <dbReference type="NCBI Taxonomy" id="2874580"/>
    <lineage>
        <taxon>Bacteria</taxon>
        <taxon>Bacillati</taxon>
        <taxon>Actinomycetota</taxon>
        <taxon>Actinomycetes</taxon>
        <taxon>Propionibacteriales</taxon>
        <taxon>Nocardioidaceae</taxon>
        <taxon>Nocardioides</taxon>
    </lineage>
</organism>
<evidence type="ECO:0000256" key="3">
    <source>
        <dbReference type="ARBA" id="ARBA00023163"/>
    </source>
</evidence>
<dbReference type="Gene3D" id="1.20.120.530">
    <property type="entry name" value="GntR ligand-binding domain-like"/>
    <property type="match status" value="1"/>
</dbReference>
<dbReference type="SUPFAM" id="SSF48008">
    <property type="entry name" value="GntR ligand-binding domain-like"/>
    <property type="match status" value="1"/>
</dbReference>
<proteinExistence type="predicted"/>
<sequence>MSAGISGDSVEPMQVKDVVYRRLRDRIVDLSFAPGTSLREVALSELLGVSKTPIREAFVRLERDGLVEVAPYRGVKVRAYSAEAVRELFEARGLLETECVRRAAERRDPELLAALESNIAETERALDAGDAEAVARGLDVFDEILFASLGNSLLADVFERLTIHLRRIGNMVASPDRSRESVAFHRTILGAIAEGRAEDGARAMAEHIAVVRDAHASVVRDADGA</sequence>
<dbReference type="SMART" id="SM00345">
    <property type="entry name" value="HTH_GNTR"/>
    <property type="match status" value="1"/>
</dbReference>
<dbReference type="PROSITE" id="PS50949">
    <property type="entry name" value="HTH_GNTR"/>
    <property type="match status" value="1"/>
</dbReference>
<dbReference type="Gene3D" id="1.10.10.10">
    <property type="entry name" value="Winged helix-like DNA-binding domain superfamily/Winged helix DNA-binding domain"/>
    <property type="match status" value="1"/>
</dbReference>
<evidence type="ECO:0000259" key="4">
    <source>
        <dbReference type="PROSITE" id="PS50949"/>
    </source>
</evidence>
<dbReference type="InterPro" id="IPR036390">
    <property type="entry name" value="WH_DNA-bd_sf"/>
</dbReference>
<keyword evidence="2" id="KW-0238">DNA-binding</keyword>
<dbReference type="RefSeq" id="WP_224123871.1">
    <property type="nucleotide sequence ID" value="NZ_JAIQZJ010000008.1"/>
</dbReference>
<dbReference type="EMBL" id="JAIQZJ010000008">
    <property type="protein sequence ID" value="MBZ5739504.1"/>
    <property type="molecule type" value="Genomic_DNA"/>
</dbReference>
<dbReference type="SUPFAM" id="SSF46785">
    <property type="entry name" value="Winged helix' DNA-binding domain"/>
    <property type="match status" value="1"/>
</dbReference>
<dbReference type="Proteomes" id="UP000780875">
    <property type="component" value="Unassembled WGS sequence"/>
</dbReference>
<evidence type="ECO:0000256" key="2">
    <source>
        <dbReference type="ARBA" id="ARBA00023125"/>
    </source>
</evidence>
<name>A0ABS7UES8_9ACTN</name>
<dbReference type="PANTHER" id="PTHR43537:SF24">
    <property type="entry name" value="GLUCONATE OPERON TRANSCRIPTIONAL REPRESSOR"/>
    <property type="match status" value="1"/>
</dbReference>
<reference evidence="5 6" key="1">
    <citation type="submission" date="2021-09" db="EMBL/GenBank/DDBJ databases">
        <title>Whole genome sequence of Nocardioides sp. GBK3QG-3.</title>
        <authorList>
            <person name="Tuo L."/>
        </authorList>
    </citation>
    <scope>NUCLEOTIDE SEQUENCE [LARGE SCALE GENOMIC DNA]</scope>
    <source>
        <strain evidence="5 6">GBK3QG-3</strain>
    </source>
</reference>
<comment type="caution">
    <text evidence="5">The sequence shown here is derived from an EMBL/GenBank/DDBJ whole genome shotgun (WGS) entry which is preliminary data.</text>
</comment>
<dbReference type="PANTHER" id="PTHR43537">
    <property type="entry name" value="TRANSCRIPTIONAL REGULATOR, GNTR FAMILY"/>
    <property type="match status" value="1"/>
</dbReference>
<keyword evidence="6" id="KW-1185">Reference proteome</keyword>
<evidence type="ECO:0000313" key="5">
    <source>
        <dbReference type="EMBL" id="MBZ5739504.1"/>
    </source>
</evidence>
<keyword evidence="1" id="KW-0805">Transcription regulation</keyword>
<dbReference type="Pfam" id="PF00392">
    <property type="entry name" value="GntR"/>
    <property type="match status" value="1"/>
</dbReference>
<dbReference type="InterPro" id="IPR011711">
    <property type="entry name" value="GntR_C"/>
</dbReference>
<dbReference type="InterPro" id="IPR008920">
    <property type="entry name" value="TF_FadR/GntR_C"/>
</dbReference>
<dbReference type="CDD" id="cd07377">
    <property type="entry name" value="WHTH_GntR"/>
    <property type="match status" value="1"/>
</dbReference>